<dbReference type="CDD" id="cd06578">
    <property type="entry name" value="HemD"/>
    <property type="match status" value="1"/>
</dbReference>
<keyword evidence="4 9" id="KW-0456">Lyase</keyword>
<dbReference type="InterPro" id="IPR003754">
    <property type="entry name" value="4pyrrol_synth_uPrphyn_synth"/>
</dbReference>
<dbReference type="PANTHER" id="PTHR38042:SF1">
    <property type="entry name" value="UROPORPHYRINOGEN-III SYNTHASE, CHLOROPLASTIC"/>
    <property type="match status" value="1"/>
</dbReference>
<evidence type="ECO:0000256" key="5">
    <source>
        <dbReference type="ARBA" id="ARBA00023244"/>
    </source>
</evidence>
<evidence type="ECO:0000256" key="8">
    <source>
        <dbReference type="ARBA" id="ARBA00048617"/>
    </source>
</evidence>
<comment type="catalytic activity">
    <reaction evidence="8 9">
        <text>hydroxymethylbilane = uroporphyrinogen III + H2O</text>
        <dbReference type="Rhea" id="RHEA:18965"/>
        <dbReference type="ChEBI" id="CHEBI:15377"/>
        <dbReference type="ChEBI" id="CHEBI:57308"/>
        <dbReference type="ChEBI" id="CHEBI:57845"/>
        <dbReference type="EC" id="4.2.1.75"/>
    </reaction>
</comment>
<comment type="similarity">
    <text evidence="2 9">Belongs to the uroporphyrinogen-III synthase family.</text>
</comment>
<dbReference type="Gene3D" id="3.40.50.10090">
    <property type="match status" value="2"/>
</dbReference>
<evidence type="ECO:0000259" key="10">
    <source>
        <dbReference type="Pfam" id="PF02602"/>
    </source>
</evidence>
<reference evidence="11 12" key="1">
    <citation type="submission" date="2018-07" db="EMBL/GenBank/DDBJ databases">
        <title>Complete genome sequence of Psychrobacillus sp. PB01, isolated from iceberg, and comparative genome analysis of Psychrobacillus strains.</title>
        <authorList>
            <person name="Lee P.C."/>
        </authorList>
    </citation>
    <scope>NUCLEOTIDE SEQUENCE [LARGE SCALE GENOMIC DNA]</scope>
    <source>
        <strain evidence="11 12">PB01</strain>
    </source>
</reference>
<dbReference type="EC" id="4.2.1.75" evidence="3 9"/>
<protein>
    <recommendedName>
        <fullName evidence="7 9">Uroporphyrinogen-III synthase</fullName>
        <ecNumber evidence="3 9">4.2.1.75</ecNumber>
    </recommendedName>
</protein>
<comment type="pathway">
    <text evidence="1 9">Porphyrin-containing compound metabolism; protoporphyrin-IX biosynthesis; coproporphyrinogen-III from 5-aminolevulinate: step 3/4.</text>
</comment>
<evidence type="ECO:0000256" key="7">
    <source>
        <dbReference type="ARBA" id="ARBA00040167"/>
    </source>
</evidence>
<evidence type="ECO:0000256" key="4">
    <source>
        <dbReference type="ARBA" id="ARBA00023239"/>
    </source>
</evidence>
<evidence type="ECO:0000313" key="12">
    <source>
        <dbReference type="Proteomes" id="UP000325517"/>
    </source>
</evidence>
<dbReference type="UniPathway" id="UPA00251">
    <property type="reaction ID" value="UER00320"/>
</dbReference>
<organism evidence="11 12">
    <name type="scientific">Psychrobacillus glaciei</name>
    <dbReference type="NCBI Taxonomy" id="2283160"/>
    <lineage>
        <taxon>Bacteria</taxon>
        <taxon>Bacillati</taxon>
        <taxon>Bacillota</taxon>
        <taxon>Bacilli</taxon>
        <taxon>Bacillales</taxon>
        <taxon>Bacillaceae</taxon>
        <taxon>Psychrobacillus</taxon>
    </lineage>
</organism>
<dbReference type="EMBL" id="CP031223">
    <property type="protein sequence ID" value="QFF99586.1"/>
    <property type="molecule type" value="Genomic_DNA"/>
</dbReference>
<dbReference type="OrthoDB" id="9815856at2"/>
<evidence type="ECO:0000256" key="2">
    <source>
        <dbReference type="ARBA" id="ARBA00008133"/>
    </source>
</evidence>
<gene>
    <name evidence="11" type="ORF">PB01_12505</name>
</gene>
<dbReference type="GO" id="GO:0006782">
    <property type="term" value="P:protoporphyrinogen IX biosynthetic process"/>
    <property type="evidence" value="ECO:0007669"/>
    <property type="project" value="UniProtKB-UniRule"/>
</dbReference>
<evidence type="ECO:0000313" key="11">
    <source>
        <dbReference type="EMBL" id="QFF99586.1"/>
    </source>
</evidence>
<dbReference type="InterPro" id="IPR036108">
    <property type="entry name" value="4pyrrol_syn_uPrphyn_synt_sf"/>
</dbReference>
<sequence>MSNKPLLGENVLFTGILRSSEAVDLTLHFGGNPIVAPLIETQEIVSQTDEQQLFECKAYDWLIFTSQSSVDAFHSKMIKYGLDPFVFQGKIAVVGSKTAYAVNKIGLKVTFTPSIFSADVFVQEFPAISSSNEKCMFFKGSLAKDTITKGLVNHVDEWIIYETVEVEENIAQVSDLIESKENCSVIFTSPSTVNVFHQHIGHRTGYETLTICAIGHITKEYLESLGVAVHVMPKTYILTEIIHALAEWKGREL</sequence>
<dbReference type="Proteomes" id="UP000325517">
    <property type="component" value="Chromosome"/>
</dbReference>
<dbReference type="GO" id="GO:0006780">
    <property type="term" value="P:uroporphyrinogen III biosynthetic process"/>
    <property type="evidence" value="ECO:0007669"/>
    <property type="project" value="UniProtKB-UniRule"/>
</dbReference>
<evidence type="ECO:0000256" key="9">
    <source>
        <dbReference type="RuleBase" id="RU366031"/>
    </source>
</evidence>
<dbReference type="SUPFAM" id="SSF69618">
    <property type="entry name" value="HemD-like"/>
    <property type="match status" value="1"/>
</dbReference>
<dbReference type="InterPro" id="IPR039793">
    <property type="entry name" value="UROS/Hem4"/>
</dbReference>
<dbReference type="Pfam" id="PF02602">
    <property type="entry name" value="HEM4"/>
    <property type="match status" value="1"/>
</dbReference>
<keyword evidence="12" id="KW-1185">Reference proteome</keyword>
<feature type="domain" description="Tetrapyrrole biosynthesis uroporphyrinogen III synthase" evidence="10">
    <location>
        <begin position="28"/>
        <end position="236"/>
    </location>
</feature>
<comment type="function">
    <text evidence="6 9">Catalyzes cyclization of the linear tetrapyrrole, hydroxymethylbilane, to the macrocyclic uroporphyrinogen III.</text>
</comment>
<proteinExistence type="inferred from homology"/>
<dbReference type="KEGG" id="psyo:PB01_12505"/>
<name>A0A5J6SNN8_9BACI</name>
<dbReference type="PANTHER" id="PTHR38042">
    <property type="entry name" value="UROPORPHYRINOGEN-III SYNTHASE, CHLOROPLASTIC"/>
    <property type="match status" value="1"/>
</dbReference>
<keyword evidence="5 9" id="KW-0627">Porphyrin biosynthesis</keyword>
<accession>A0A5J6SNN8</accession>
<evidence type="ECO:0000256" key="6">
    <source>
        <dbReference type="ARBA" id="ARBA00037589"/>
    </source>
</evidence>
<evidence type="ECO:0000256" key="3">
    <source>
        <dbReference type="ARBA" id="ARBA00013109"/>
    </source>
</evidence>
<evidence type="ECO:0000256" key="1">
    <source>
        <dbReference type="ARBA" id="ARBA00004772"/>
    </source>
</evidence>
<dbReference type="AlphaFoldDB" id="A0A5J6SNN8"/>
<dbReference type="RefSeq" id="WP_151700493.1">
    <property type="nucleotide sequence ID" value="NZ_CP031223.1"/>
</dbReference>
<dbReference type="GO" id="GO:0004852">
    <property type="term" value="F:uroporphyrinogen-III synthase activity"/>
    <property type="evidence" value="ECO:0007669"/>
    <property type="project" value="UniProtKB-UniRule"/>
</dbReference>